<reference evidence="1" key="1">
    <citation type="submission" date="2022-12" db="EMBL/GenBank/DDBJ databases">
        <title>Polyphasic identification of a Novel Hot-Spring Cyanobacterium Ocullathermofonsia sinensis gen nov. sp. nov. and Genomic Insights on its Adaptations to the Thermal Habitat.</title>
        <authorList>
            <person name="Daroch M."/>
            <person name="Tang J."/>
            <person name="Jiang Y."/>
        </authorList>
    </citation>
    <scope>NUCLEOTIDE SEQUENCE</scope>
    <source>
        <strain evidence="1">PKUAC-SCTA174</strain>
    </source>
</reference>
<protein>
    <submittedName>
        <fullName evidence="1">Uncharacterized protein</fullName>
    </submittedName>
</protein>
<dbReference type="KEGG" id="tsin:OXH18_20780"/>
<accession>A0A9E8ZCW6</accession>
<dbReference type="RefSeq" id="WP_268609373.1">
    <property type="nucleotide sequence ID" value="NZ_CP113797.1"/>
</dbReference>
<evidence type="ECO:0000313" key="1">
    <source>
        <dbReference type="EMBL" id="WAL59579.1"/>
    </source>
</evidence>
<sequence length="287" mass="33379">MSSLDLVIVTLFLLTVVYIVNRAIASLDKQTKVDFVSKLDTSNPRIKAPDPQIIDPASKDFKPREEPFDQQLERMTFGDRSLKDILGISFKFKKRYKYDLDDHDKDEQPRFLIMNVENKSKDIDIYINWDSCSLTDYDNTARRVVRLTTDKDPILADSQPPKFQPPSLVAPGDKLTATFTAEDTLKPNTEKQIMEPKVPILDFKAIKAKSKNKDVPKAVREELEKRLTSFDDRKRTFDFFLRLSLKLVTLNTLETGADTSDRPYYLWCKFTVLKMPWYDQLPWNPKK</sequence>
<dbReference type="EMBL" id="CP113797">
    <property type="protein sequence ID" value="WAL59579.1"/>
    <property type="molecule type" value="Genomic_DNA"/>
</dbReference>
<organism evidence="1 2">
    <name type="scientific">Thermocoleostomius sinensis A174</name>
    <dbReference type="NCBI Taxonomy" id="2016057"/>
    <lineage>
        <taxon>Bacteria</taxon>
        <taxon>Bacillati</taxon>
        <taxon>Cyanobacteriota</taxon>
        <taxon>Cyanophyceae</taxon>
        <taxon>Oculatellales</taxon>
        <taxon>Oculatellaceae</taxon>
        <taxon>Thermocoleostomius</taxon>
    </lineage>
</organism>
<name>A0A9E8ZCW6_9CYAN</name>
<gene>
    <name evidence="1" type="ORF">OXH18_20780</name>
</gene>
<dbReference type="AlphaFoldDB" id="A0A9E8ZCW6"/>
<evidence type="ECO:0000313" key="2">
    <source>
        <dbReference type="Proteomes" id="UP001163152"/>
    </source>
</evidence>
<dbReference type="Proteomes" id="UP001163152">
    <property type="component" value="Chromosome"/>
</dbReference>
<proteinExistence type="predicted"/>
<keyword evidence="2" id="KW-1185">Reference proteome</keyword>